<dbReference type="GO" id="GO:0015421">
    <property type="term" value="F:ABC-type oligopeptide transporter activity"/>
    <property type="evidence" value="ECO:0007669"/>
    <property type="project" value="TreeGrafter"/>
</dbReference>
<evidence type="ECO:0000256" key="9">
    <source>
        <dbReference type="ARBA" id="ARBA00023136"/>
    </source>
</evidence>
<dbReference type="SUPFAM" id="SSF90123">
    <property type="entry name" value="ABC transporter transmembrane region"/>
    <property type="match status" value="1"/>
</dbReference>
<name>A0A0M4RRV4_9MICC</name>
<feature type="transmembrane region" description="Helical" evidence="10">
    <location>
        <begin position="252"/>
        <end position="274"/>
    </location>
</feature>
<dbReference type="Pfam" id="PF00005">
    <property type="entry name" value="ABC_tran"/>
    <property type="match status" value="1"/>
</dbReference>
<dbReference type="InterPro" id="IPR036640">
    <property type="entry name" value="ABC1_TM_sf"/>
</dbReference>
<dbReference type="EMBL" id="CP012677">
    <property type="protein sequence ID" value="ALE93651.1"/>
    <property type="molecule type" value="Genomic_DNA"/>
</dbReference>
<gene>
    <name evidence="13" type="ORF">AOC05_17185</name>
</gene>
<dbReference type="CDD" id="cd07346">
    <property type="entry name" value="ABC_6TM_exporters"/>
    <property type="match status" value="1"/>
</dbReference>
<keyword evidence="9 10" id="KW-0472">Membrane</keyword>
<protein>
    <submittedName>
        <fullName evidence="13">Multidrug ABC transporter ATP-binding protein</fullName>
    </submittedName>
</protein>
<evidence type="ECO:0000256" key="1">
    <source>
        <dbReference type="ARBA" id="ARBA00004651"/>
    </source>
</evidence>
<dbReference type="Gene3D" id="1.20.1560.10">
    <property type="entry name" value="ABC transporter type 1, transmembrane domain"/>
    <property type="match status" value="1"/>
</dbReference>
<dbReference type="FunFam" id="3.40.50.300:FF:001001">
    <property type="entry name" value="Multidrug ABC transporter ATP-binding protein"/>
    <property type="match status" value="1"/>
</dbReference>
<reference evidence="14" key="1">
    <citation type="submission" date="2015-09" db="EMBL/GenBank/DDBJ databases">
        <title>Complete genome of Arthrobacter alpinus strain R3.8.</title>
        <authorList>
            <person name="See-Too W.S."/>
            <person name="Chan K.G."/>
        </authorList>
    </citation>
    <scope>NUCLEOTIDE SEQUENCE [LARGE SCALE GENOMIC DNA]</scope>
    <source>
        <strain evidence="14">R3.8</strain>
    </source>
</reference>
<dbReference type="PATRIC" id="fig|656366.3.peg.3698"/>
<feature type="domain" description="ABC transmembrane type-1" evidence="12">
    <location>
        <begin position="30"/>
        <end position="311"/>
    </location>
</feature>
<keyword evidence="3" id="KW-1003">Cell membrane</keyword>
<evidence type="ECO:0000313" key="14">
    <source>
        <dbReference type="Proteomes" id="UP000062833"/>
    </source>
</evidence>
<keyword evidence="4" id="KW-0997">Cell inner membrane</keyword>
<dbReference type="PROSITE" id="PS50929">
    <property type="entry name" value="ABC_TM1F"/>
    <property type="match status" value="1"/>
</dbReference>
<evidence type="ECO:0000256" key="6">
    <source>
        <dbReference type="ARBA" id="ARBA00022741"/>
    </source>
</evidence>
<feature type="transmembrane region" description="Helical" evidence="10">
    <location>
        <begin position="170"/>
        <end position="188"/>
    </location>
</feature>
<dbReference type="KEGG" id="aaq:AOC05_17185"/>
<keyword evidence="6" id="KW-0547">Nucleotide-binding</keyword>
<dbReference type="GO" id="GO:0005886">
    <property type="term" value="C:plasma membrane"/>
    <property type="evidence" value="ECO:0007669"/>
    <property type="project" value="UniProtKB-SubCell"/>
</dbReference>
<dbReference type="InterPro" id="IPR039421">
    <property type="entry name" value="Type_1_exporter"/>
</dbReference>
<feature type="transmembrane region" description="Helical" evidence="10">
    <location>
        <begin position="148"/>
        <end position="164"/>
    </location>
</feature>
<evidence type="ECO:0000256" key="10">
    <source>
        <dbReference type="SAM" id="Phobius"/>
    </source>
</evidence>
<evidence type="ECO:0000256" key="2">
    <source>
        <dbReference type="ARBA" id="ARBA00022448"/>
    </source>
</evidence>
<dbReference type="InterPro" id="IPR003439">
    <property type="entry name" value="ABC_transporter-like_ATP-bd"/>
</dbReference>
<dbReference type="SUPFAM" id="SSF52540">
    <property type="entry name" value="P-loop containing nucleoside triphosphate hydrolases"/>
    <property type="match status" value="1"/>
</dbReference>
<dbReference type="Gene3D" id="3.40.50.300">
    <property type="entry name" value="P-loop containing nucleotide triphosphate hydrolases"/>
    <property type="match status" value="1"/>
</dbReference>
<dbReference type="GO" id="GO:0005524">
    <property type="term" value="F:ATP binding"/>
    <property type="evidence" value="ECO:0007669"/>
    <property type="project" value="UniProtKB-KW"/>
</dbReference>
<keyword evidence="5 10" id="KW-0812">Transmembrane</keyword>
<feature type="transmembrane region" description="Helical" evidence="10">
    <location>
        <begin position="29"/>
        <end position="50"/>
    </location>
</feature>
<dbReference type="Pfam" id="PF00664">
    <property type="entry name" value="ABC_membrane"/>
    <property type="match status" value="1"/>
</dbReference>
<feature type="domain" description="ABC transporter" evidence="11">
    <location>
        <begin position="342"/>
        <end position="576"/>
    </location>
</feature>
<organism evidence="13 14">
    <name type="scientific">Arthrobacter alpinus</name>
    <dbReference type="NCBI Taxonomy" id="656366"/>
    <lineage>
        <taxon>Bacteria</taxon>
        <taxon>Bacillati</taxon>
        <taxon>Actinomycetota</taxon>
        <taxon>Actinomycetes</taxon>
        <taxon>Micrococcales</taxon>
        <taxon>Micrococcaceae</taxon>
        <taxon>Arthrobacter</taxon>
    </lineage>
</organism>
<keyword evidence="14" id="KW-1185">Reference proteome</keyword>
<evidence type="ECO:0000313" key="13">
    <source>
        <dbReference type="EMBL" id="ALE93651.1"/>
    </source>
</evidence>
<keyword evidence="8 10" id="KW-1133">Transmembrane helix</keyword>
<keyword evidence="7 13" id="KW-0067">ATP-binding</keyword>
<dbReference type="RefSeq" id="WP_062008696.1">
    <property type="nucleotide sequence ID" value="NZ_CP012677.1"/>
</dbReference>
<keyword evidence="2" id="KW-0813">Transport</keyword>
<accession>A0A0M4RRV4</accession>
<dbReference type="GO" id="GO:0016887">
    <property type="term" value="F:ATP hydrolysis activity"/>
    <property type="evidence" value="ECO:0007669"/>
    <property type="project" value="InterPro"/>
</dbReference>
<evidence type="ECO:0000256" key="3">
    <source>
        <dbReference type="ARBA" id="ARBA00022475"/>
    </source>
</evidence>
<dbReference type="OrthoDB" id="9806127at2"/>
<evidence type="ECO:0000256" key="7">
    <source>
        <dbReference type="ARBA" id="ARBA00022840"/>
    </source>
</evidence>
<dbReference type="PANTHER" id="PTHR43394">
    <property type="entry name" value="ATP-DEPENDENT PERMEASE MDL1, MITOCHONDRIAL"/>
    <property type="match status" value="1"/>
</dbReference>
<proteinExistence type="predicted"/>
<evidence type="ECO:0000259" key="12">
    <source>
        <dbReference type="PROSITE" id="PS50929"/>
    </source>
</evidence>
<evidence type="ECO:0000256" key="8">
    <source>
        <dbReference type="ARBA" id="ARBA00022989"/>
    </source>
</evidence>
<dbReference type="InterPro" id="IPR003593">
    <property type="entry name" value="AAA+_ATPase"/>
</dbReference>
<dbReference type="InterPro" id="IPR027417">
    <property type="entry name" value="P-loop_NTPase"/>
</dbReference>
<sequence>MAANKLPVADSAQVKAEGARLLRQHRTPLIAVVGLYVLAAVAGLAGPFLLGRLVDAISHGTTAFFVTEVALVLAGFVAVQTFLSRWAMRKGMVLGEKVFAQLREEFMDQVTSLPLSTVEKAGTGDLISRTTNDVDAVSYTVRFGVPQVLVSVAAIALTVAAAVFTSPLLALALLVGAPMLIPVTRWYLRRATPGYLSERESYAVLNGAITETVEGARTVDALSLGPHRRRRIDDALRNCFERERYTLGLRTVLFPVAEFSFWLPVAAVLLWGGWLASHGAVSAGMVATVALYAMQLIDPVDTLIMWIDEIQVGASSLARIVGIRNVAGDRTATDTQPVDESLVVDGVRYAYREGHEVLHGIDLTLVQGERLAVVGPSGAGKSTLGRLIAGIHPPTHGSVTVGGVPLVERPLDELHREVALVTQEHHVFVGTLADNLRLGKECATDVELEKALADVGSLAWVRALPQGLATEVGSGGHTLTPGQAQELALARLVLADPHTLVLDEATSLIDPAAARELEFSLSAVLEGRTVVAIAHRLHTAHDADRVAVVEGGRICELGSHEELLAKGGAYAALWNSWRRDT</sequence>
<dbReference type="SMART" id="SM00382">
    <property type="entry name" value="AAA"/>
    <property type="match status" value="1"/>
</dbReference>
<evidence type="ECO:0000259" key="11">
    <source>
        <dbReference type="PROSITE" id="PS50893"/>
    </source>
</evidence>
<dbReference type="AlphaFoldDB" id="A0A0M4RRV4"/>
<dbReference type="Proteomes" id="UP000062833">
    <property type="component" value="Chromosome"/>
</dbReference>
<feature type="transmembrane region" description="Helical" evidence="10">
    <location>
        <begin position="62"/>
        <end position="83"/>
    </location>
</feature>
<dbReference type="PANTHER" id="PTHR43394:SF1">
    <property type="entry name" value="ATP-BINDING CASSETTE SUB-FAMILY B MEMBER 10, MITOCHONDRIAL"/>
    <property type="match status" value="1"/>
</dbReference>
<evidence type="ECO:0000256" key="5">
    <source>
        <dbReference type="ARBA" id="ARBA00022692"/>
    </source>
</evidence>
<dbReference type="InterPro" id="IPR011527">
    <property type="entry name" value="ABC1_TM_dom"/>
</dbReference>
<dbReference type="PROSITE" id="PS50893">
    <property type="entry name" value="ABC_TRANSPORTER_2"/>
    <property type="match status" value="1"/>
</dbReference>
<comment type="subcellular location">
    <subcellularLocation>
        <location evidence="1">Cell membrane</location>
        <topology evidence="1">Multi-pass membrane protein</topology>
    </subcellularLocation>
</comment>
<evidence type="ECO:0000256" key="4">
    <source>
        <dbReference type="ARBA" id="ARBA00022519"/>
    </source>
</evidence>